<dbReference type="AlphaFoldDB" id="A0A7J0H9A3"/>
<feature type="transmembrane region" description="Helical" evidence="1">
    <location>
        <begin position="51"/>
        <end position="72"/>
    </location>
</feature>
<keyword evidence="1" id="KW-0812">Transmembrane</keyword>
<reference evidence="2 3" key="1">
    <citation type="submission" date="2019-07" db="EMBL/GenBank/DDBJ databases">
        <title>De Novo Assembly of kiwifruit Actinidia rufa.</title>
        <authorList>
            <person name="Sugita-Konishi S."/>
            <person name="Sato K."/>
            <person name="Mori E."/>
            <person name="Abe Y."/>
            <person name="Kisaki G."/>
            <person name="Hamano K."/>
            <person name="Suezawa K."/>
            <person name="Otani M."/>
            <person name="Fukuda T."/>
            <person name="Manabe T."/>
            <person name="Gomi K."/>
            <person name="Tabuchi M."/>
            <person name="Akimitsu K."/>
            <person name="Kataoka I."/>
        </authorList>
    </citation>
    <scope>NUCLEOTIDE SEQUENCE [LARGE SCALE GENOMIC DNA]</scope>
    <source>
        <strain evidence="3">cv. Fuchu</strain>
    </source>
</reference>
<accession>A0A7J0H9A3</accession>
<keyword evidence="1" id="KW-1133">Transmembrane helix</keyword>
<gene>
    <name evidence="2" type="ORF">Acr_28g0003980</name>
</gene>
<keyword evidence="1" id="KW-0472">Membrane</keyword>
<feature type="transmembrane region" description="Helical" evidence="1">
    <location>
        <begin position="20"/>
        <end position="39"/>
    </location>
</feature>
<organism evidence="2 3">
    <name type="scientific">Actinidia rufa</name>
    <dbReference type="NCBI Taxonomy" id="165716"/>
    <lineage>
        <taxon>Eukaryota</taxon>
        <taxon>Viridiplantae</taxon>
        <taxon>Streptophyta</taxon>
        <taxon>Embryophyta</taxon>
        <taxon>Tracheophyta</taxon>
        <taxon>Spermatophyta</taxon>
        <taxon>Magnoliopsida</taxon>
        <taxon>eudicotyledons</taxon>
        <taxon>Gunneridae</taxon>
        <taxon>Pentapetalae</taxon>
        <taxon>asterids</taxon>
        <taxon>Ericales</taxon>
        <taxon>Actinidiaceae</taxon>
        <taxon>Actinidia</taxon>
    </lineage>
</organism>
<name>A0A7J0H9A3_9ERIC</name>
<keyword evidence="3" id="KW-1185">Reference proteome</keyword>
<evidence type="ECO:0008006" key="4">
    <source>
        <dbReference type="Google" id="ProtNLM"/>
    </source>
</evidence>
<sequence>MAILFCGDDALVRFLRPCGLGLVGYLWVSLVSIQISGLFEGQGFVRPRGLAVFILVPLALCDYRALCVPSLFMSVSFSVMEGDAPRCFGFCWVGGCCGVDCSVHGRCPAILVVCRGVHTLWASTDGFCGTPVFWMRSIY</sequence>
<evidence type="ECO:0000256" key="1">
    <source>
        <dbReference type="SAM" id="Phobius"/>
    </source>
</evidence>
<dbReference type="EMBL" id="BJWL01000028">
    <property type="protein sequence ID" value="GFZ19693.1"/>
    <property type="molecule type" value="Genomic_DNA"/>
</dbReference>
<comment type="caution">
    <text evidence="2">The sequence shown here is derived from an EMBL/GenBank/DDBJ whole genome shotgun (WGS) entry which is preliminary data.</text>
</comment>
<proteinExistence type="predicted"/>
<evidence type="ECO:0000313" key="3">
    <source>
        <dbReference type="Proteomes" id="UP000585474"/>
    </source>
</evidence>
<evidence type="ECO:0000313" key="2">
    <source>
        <dbReference type="EMBL" id="GFZ19693.1"/>
    </source>
</evidence>
<dbReference type="Proteomes" id="UP000585474">
    <property type="component" value="Unassembled WGS sequence"/>
</dbReference>
<protein>
    <recommendedName>
        <fullName evidence="4">Transmembrane protein</fullName>
    </recommendedName>
</protein>